<evidence type="ECO:0000313" key="2">
    <source>
        <dbReference type="Proteomes" id="UP000829447"/>
    </source>
</evidence>
<protein>
    <submittedName>
        <fullName evidence="1">Uncharacterized protein</fullName>
    </submittedName>
</protein>
<accession>A0ACC5WEQ1</accession>
<organism evidence="1 2">
    <name type="scientific">Pangasianodon gigas</name>
    <name type="common">Mekong giant catfish</name>
    <name type="synonym">Pangasius gigas</name>
    <dbReference type="NCBI Taxonomy" id="30993"/>
    <lineage>
        <taxon>Eukaryota</taxon>
        <taxon>Metazoa</taxon>
        <taxon>Chordata</taxon>
        <taxon>Craniata</taxon>
        <taxon>Vertebrata</taxon>
        <taxon>Euteleostomi</taxon>
        <taxon>Actinopterygii</taxon>
        <taxon>Neopterygii</taxon>
        <taxon>Teleostei</taxon>
        <taxon>Ostariophysi</taxon>
        <taxon>Siluriformes</taxon>
        <taxon>Pangasiidae</taxon>
        <taxon>Pangasianodon</taxon>
    </lineage>
</organism>
<keyword evidence="2" id="KW-1185">Reference proteome</keyword>
<gene>
    <name evidence="1" type="ORF">PGIGA_G00199720</name>
</gene>
<reference evidence="1 2" key="1">
    <citation type="journal article" date="2022" name="bioRxiv">
        <title>An ancient truncated duplication of the anti-Mullerian hormone receptor type 2 gene is a potential conserved master sex determinant in the Pangasiidae catfish family.</title>
        <authorList>
            <person name="Wen M."/>
            <person name="Pan Q."/>
            <person name="Jouanno E."/>
            <person name="Montfort J."/>
            <person name="Zahm M."/>
            <person name="Cabau C."/>
            <person name="Klopp C."/>
            <person name="Iampietro C."/>
            <person name="Roques C."/>
            <person name="Bouchez O."/>
            <person name="Castinel A."/>
            <person name="Donnadieu C."/>
            <person name="Parrinello H."/>
            <person name="Poncet C."/>
            <person name="Belmonte E."/>
            <person name="Gautier V."/>
            <person name="Avarre J.-C."/>
            <person name="Dugue R."/>
            <person name="Gustiano R."/>
            <person name="Ha T.T.T."/>
            <person name="Campet M."/>
            <person name="Sriphairoj K."/>
            <person name="Ribolli J."/>
            <person name="de Almeida F.L."/>
            <person name="Desvignes T."/>
            <person name="Postlethwait J.H."/>
            <person name="Bucao C.F."/>
            <person name="Robinson-Rechavi M."/>
            <person name="Bobe J."/>
            <person name="Herpin A."/>
            <person name="Guiguen Y."/>
        </authorList>
    </citation>
    <scope>NUCLEOTIDE SEQUENCE [LARGE SCALE GENOMIC DNA]</scope>
    <source>
        <strain evidence="1">YG-Dec2019</strain>
    </source>
</reference>
<dbReference type="EMBL" id="CM040457">
    <property type="protein sequence ID" value="MCI4377103.1"/>
    <property type="molecule type" value="Genomic_DNA"/>
</dbReference>
<feature type="non-terminal residue" evidence="1">
    <location>
        <position position="1"/>
    </location>
</feature>
<dbReference type="Proteomes" id="UP000829447">
    <property type="component" value="Linkage Group LG4"/>
</dbReference>
<name>A0ACC5WEQ1_PANGG</name>
<sequence>LDTHVIEITAFDGDEQGTLYSKIAYRIILQEPAGEMMFKIEQSSGQIKVRMNTLDRESQETYKLIITGTDMDGVDSDPKNKPLTGTGTVTINILDVNDNIPILEKDSYESSVEENIKNVEAVRLKVIDKDKPHTENWEAVFTIIS</sequence>
<evidence type="ECO:0000313" key="1">
    <source>
        <dbReference type="EMBL" id="MCI4377103.1"/>
    </source>
</evidence>
<proteinExistence type="predicted"/>
<comment type="caution">
    <text evidence="1">The sequence shown here is derived from an EMBL/GenBank/DDBJ whole genome shotgun (WGS) entry which is preliminary data.</text>
</comment>
<feature type="non-terminal residue" evidence="1">
    <location>
        <position position="145"/>
    </location>
</feature>